<evidence type="ECO:0000256" key="1">
    <source>
        <dbReference type="ARBA" id="ARBA00005306"/>
    </source>
</evidence>
<dbReference type="NCBIfam" id="NF004012">
    <property type="entry name" value="PRK05477.1-2"/>
    <property type="match status" value="1"/>
</dbReference>
<proteinExistence type="inferred from homology"/>
<organism evidence="13 14">
    <name type="scientific">Candidatus Thalassospirochaeta sargassi</name>
    <dbReference type="NCBI Taxonomy" id="3119039"/>
    <lineage>
        <taxon>Bacteria</taxon>
        <taxon>Pseudomonadati</taxon>
        <taxon>Spirochaetota</taxon>
        <taxon>Spirochaetia</taxon>
        <taxon>Spirochaetales</taxon>
        <taxon>Spirochaetaceae</taxon>
        <taxon>Candidatus Thalassospirochaeta</taxon>
    </lineage>
</organism>
<dbReference type="InterPro" id="IPR006075">
    <property type="entry name" value="Asn/Gln-tRNA_Trfase_suB/E_cat"/>
</dbReference>
<dbReference type="Gene3D" id="1.10.10.410">
    <property type="match status" value="1"/>
</dbReference>
<feature type="domain" description="Asn/Gln amidotransferase" evidence="12">
    <location>
        <begin position="328"/>
        <end position="480"/>
    </location>
</feature>
<dbReference type="Proteomes" id="UP001221217">
    <property type="component" value="Unassembled WGS sequence"/>
</dbReference>
<dbReference type="NCBIfam" id="TIGR00133">
    <property type="entry name" value="gatB"/>
    <property type="match status" value="1"/>
</dbReference>
<dbReference type="FunFam" id="1.10.10.410:FF:000001">
    <property type="entry name" value="Aspartyl/glutamyl-tRNA(Asn/Gln) amidotransferase subunit B"/>
    <property type="match status" value="1"/>
</dbReference>
<evidence type="ECO:0000256" key="5">
    <source>
        <dbReference type="ARBA" id="ARBA00022741"/>
    </source>
</evidence>
<dbReference type="InterPro" id="IPR023168">
    <property type="entry name" value="GatB_Yqey_C_2"/>
</dbReference>
<reference evidence="13 14" key="1">
    <citation type="submission" date="2022-12" db="EMBL/GenBank/DDBJ databases">
        <title>Metagenome assembled genome from gulf of manar.</title>
        <authorList>
            <person name="Kohli P."/>
            <person name="Pk S."/>
            <person name="Venkata Ramana C."/>
            <person name="Sasikala C."/>
        </authorList>
    </citation>
    <scope>NUCLEOTIDE SEQUENCE [LARGE SCALE GENOMIC DNA]</scope>
    <source>
        <strain evidence="13">JB008</strain>
    </source>
</reference>
<comment type="function">
    <text evidence="8 11">Allows the formation of correctly charged Asn-tRNA(Asn) or Gln-tRNA(Gln) through the transamidation of misacylated Asp-tRNA(Asn) or Glu-tRNA(Gln) in organisms which lack either or both of asparaginyl-tRNA or glutaminyl-tRNA synthetases. The reaction takes place in the presence of glutamine and ATP through an activated phospho-Asp-tRNA(Asn) or phospho-Glu-tRNA(Gln).</text>
</comment>
<dbReference type="EMBL" id="JAQQAL010000011">
    <property type="protein sequence ID" value="MDC7226143.1"/>
    <property type="molecule type" value="Genomic_DNA"/>
</dbReference>
<comment type="catalytic activity">
    <reaction evidence="10 11">
        <text>L-glutamyl-tRNA(Gln) + L-glutamine + ATP + H2O = L-glutaminyl-tRNA(Gln) + L-glutamate + ADP + phosphate + H(+)</text>
        <dbReference type="Rhea" id="RHEA:17521"/>
        <dbReference type="Rhea" id="RHEA-COMP:9681"/>
        <dbReference type="Rhea" id="RHEA-COMP:9684"/>
        <dbReference type="ChEBI" id="CHEBI:15377"/>
        <dbReference type="ChEBI" id="CHEBI:15378"/>
        <dbReference type="ChEBI" id="CHEBI:29985"/>
        <dbReference type="ChEBI" id="CHEBI:30616"/>
        <dbReference type="ChEBI" id="CHEBI:43474"/>
        <dbReference type="ChEBI" id="CHEBI:58359"/>
        <dbReference type="ChEBI" id="CHEBI:78520"/>
        <dbReference type="ChEBI" id="CHEBI:78521"/>
        <dbReference type="ChEBI" id="CHEBI:456216"/>
    </reaction>
</comment>
<evidence type="ECO:0000256" key="4">
    <source>
        <dbReference type="ARBA" id="ARBA00022598"/>
    </source>
</evidence>
<gene>
    <name evidence="11 13" type="primary">gatB</name>
    <name evidence="13" type="ORF">PQJ61_05220</name>
</gene>
<dbReference type="InterPro" id="IPR004413">
    <property type="entry name" value="GatB"/>
</dbReference>
<dbReference type="InterPro" id="IPR042114">
    <property type="entry name" value="GatB_C_1"/>
</dbReference>
<evidence type="ECO:0000256" key="11">
    <source>
        <dbReference type="HAMAP-Rule" id="MF_00121"/>
    </source>
</evidence>
<dbReference type="Pfam" id="PF02934">
    <property type="entry name" value="GatB_N"/>
    <property type="match status" value="1"/>
</dbReference>
<comment type="caution">
    <text evidence="13">The sequence shown here is derived from an EMBL/GenBank/DDBJ whole genome shotgun (WGS) entry which is preliminary data.</text>
</comment>
<dbReference type="Pfam" id="PF02637">
    <property type="entry name" value="GatB_Yqey"/>
    <property type="match status" value="1"/>
</dbReference>
<evidence type="ECO:0000313" key="14">
    <source>
        <dbReference type="Proteomes" id="UP001221217"/>
    </source>
</evidence>
<dbReference type="EC" id="6.3.5.-" evidence="11"/>
<sequence length="481" mass="53991">MAASTSYETFIGLEIHIQLLTETKIFCGCKSKFGDKPNSNVCPVCLGYPGVLPALNEHAVELSYKVCRAMNCDLAKEGMFERKNYFYPDLTKNYQISQFEKPFGRNGYFEYESGGGIKRIRFHEIHLEEDAGKMIHQGGRSFCDYNRAGTCLLEIVTEPEFKEPQEAEDFLQAFRRTVRHLGVCDGNMEEGSLRCDANISINTPGAGLGVKTEVKNLNSSRFVKKALQYERRRQEKVLKSGGKIIQETRLWDEDKSVTESMRTKEEAHDYRYFPEPDLPPFRPDQAFFDMIEKSQIELPLARKQRLTEDYGLTPDQADYIVEEKAAADYFEAVVALGADAKTAAKWIMGNVAKELNRIDLSKADLGTEKCALSAERLTKLLGMLADNKIHGKIAAQTLAAIFNEDKDPEVIVKEQGWDSSADEGDLEKIVQQILDENPRVVEQIRGGDQKPRGFVVGKVMKATQGTANPQSVQSIIGKLIG</sequence>
<dbReference type="InterPro" id="IPR003789">
    <property type="entry name" value="Asn/Gln_tRNA_amidoTrase-B-like"/>
</dbReference>
<dbReference type="NCBIfam" id="NF004014">
    <property type="entry name" value="PRK05477.1-4"/>
    <property type="match status" value="1"/>
</dbReference>
<keyword evidence="7 11" id="KW-0648">Protein biosynthesis</keyword>
<dbReference type="GO" id="GO:0070681">
    <property type="term" value="P:glutaminyl-tRNAGln biosynthesis via transamidation"/>
    <property type="evidence" value="ECO:0007669"/>
    <property type="project" value="TreeGrafter"/>
</dbReference>
<evidence type="ECO:0000256" key="8">
    <source>
        <dbReference type="ARBA" id="ARBA00024799"/>
    </source>
</evidence>
<dbReference type="InterPro" id="IPR014746">
    <property type="entry name" value="Gln_synth/guanido_kin_cat_dom"/>
</dbReference>
<dbReference type="GO" id="GO:0050567">
    <property type="term" value="F:glutaminyl-tRNA synthase (glutamine-hydrolyzing) activity"/>
    <property type="evidence" value="ECO:0007669"/>
    <property type="project" value="UniProtKB-UniRule"/>
</dbReference>
<evidence type="ECO:0000256" key="6">
    <source>
        <dbReference type="ARBA" id="ARBA00022840"/>
    </source>
</evidence>
<dbReference type="InterPro" id="IPR018027">
    <property type="entry name" value="Asn/Gln_amidotransferase"/>
</dbReference>
<evidence type="ECO:0000313" key="13">
    <source>
        <dbReference type="EMBL" id="MDC7226143.1"/>
    </source>
</evidence>
<dbReference type="SUPFAM" id="SSF55931">
    <property type="entry name" value="Glutamine synthetase/guanido kinase"/>
    <property type="match status" value="1"/>
</dbReference>
<dbReference type="SUPFAM" id="SSF89095">
    <property type="entry name" value="GatB/YqeY motif"/>
    <property type="match status" value="1"/>
</dbReference>
<name>A0AAJ1MIC7_9SPIO</name>
<comment type="subunit">
    <text evidence="2 11">Heterotrimer of A, B and C subunits.</text>
</comment>
<keyword evidence="4 11" id="KW-0436">Ligase</keyword>
<dbReference type="HAMAP" id="MF_00121">
    <property type="entry name" value="GatB"/>
    <property type="match status" value="1"/>
</dbReference>
<dbReference type="PANTHER" id="PTHR11659">
    <property type="entry name" value="GLUTAMYL-TRNA GLN AMIDOTRANSFERASE SUBUNIT B MITOCHONDRIAL AND PROKARYOTIC PET112-RELATED"/>
    <property type="match status" value="1"/>
</dbReference>
<comment type="catalytic activity">
    <reaction evidence="9 11">
        <text>L-aspartyl-tRNA(Asn) + L-glutamine + ATP + H2O = L-asparaginyl-tRNA(Asn) + L-glutamate + ADP + phosphate + 2 H(+)</text>
        <dbReference type="Rhea" id="RHEA:14513"/>
        <dbReference type="Rhea" id="RHEA-COMP:9674"/>
        <dbReference type="Rhea" id="RHEA-COMP:9677"/>
        <dbReference type="ChEBI" id="CHEBI:15377"/>
        <dbReference type="ChEBI" id="CHEBI:15378"/>
        <dbReference type="ChEBI" id="CHEBI:29985"/>
        <dbReference type="ChEBI" id="CHEBI:30616"/>
        <dbReference type="ChEBI" id="CHEBI:43474"/>
        <dbReference type="ChEBI" id="CHEBI:58359"/>
        <dbReference type="ChEBI" id="CHEBI:78515"/>
        <dbReference type="ChEBI" id="CHEBI:78516"/>
        <dbReference type="ChEBI" id="CHEBI:456216"/>
    </reaction>
</comment>
<comment type="similarity">
    <text evidence="1 11">Belongs to the GatB/GatE family. GatB subfamily.</text>
</comment>
<accession>A0AAJ1MIC7</accession>
<evidence type="ECO:0000256" key="10">
    <source>
        <dbReference type="ARBA" id="ARBA00047913"/>
    </source>
</evidence>
<protein>
    <recommendedName>
        <fullName evidence="3 11">Aspartyl/glutamyl-tRNA(Asn/Gln) amidotransferase subunit B</fullName>
        <shortName evidence="11">Asp/Glu-ADT subunit B</shortName>
        <ecNumber evidence="11">6.3.5.-</ecNumber>
    </recommendedName>
</protein>
<evidence type="ECO:0000256" key="3">
    <source>
        <dbReference type="ARBA" id="ARBA00016923"/>
    </source>
</evidence>
<keyword evidence="6 11" id="KW-0067">ATP-binding</keyword>
<evidence type="ECO:0000256" key="9">
    <source>
        <dbReference type="ARBA" id="ARBA00047380"/>
    </source>
</evidence>
<dbReference type="Gene3D" id="1.10.150.380">
    <property type="entry name" value="GatB domain, N-terminal subdomain"/>
    <property type="match status" value="1"/>
</dbReference>
<keyword evidence="5 11" id="KW-0547">Nucleotide-binding</keyword>
<dbReference type="AlphaFoldDB" id="A0AAJ1MIC7"/>
<evidence type="ECO:0000256" key="2">
    <source>
        <dbReference type="ARBA" id="ARBA00011123"/>
    </source>
</evidence>
<evidence type="ECO:0000259" key="12">
    <source>
        <dbReference type="SMART" id="SM00845"/>
    </source>
</evidence>
<dbReference type="GO" id="GO:0005524">
    <property type="term" value="F:ATP binding"/>
    <property type="evidence" value="ECO:0007669"/>
    <property type="project" value="UniProtKB-KW"/>
</dbReference>
<dbReference type="PANTHER" id="PTHR11659:SF0">
    <property type="entry name" value="GLUTAMYL-TRNA(GLN) AMIDOTRANSFERASE SUBUNIT B, MITOCHONDRIAL"/>
    <property type="match status" value="1"/>
</dbReference>
<evidence type="ECO:0000256" key="7">
    <source>
        <dbReference type="ARBA" id="ARBA00022917"/>
    </source>
</evidence>
<dbReference type="InterPro" id="IPR017959">
    <property type="entry name" value="Asn/Gln-tRNA_amidoTrfase_suB/E"/>
</dbReference>
<dbReference type="GO" id="GO:0006412">
    <property type="term" value="P:translation"/>
    <property type="evidence" value="ECO:0007669"/>
    <property type="project" value="UniProtKB-UniRule"/>
</dbReference>
<dbReference type="SMART" id="SM00845">
    <property type="entry name" value="GatB_Yqey"/>
    <property type="match status" value="1"/>
</dbReference>